<proteinExistence type="predicted"/>
<evidence type="ECO:0000313" key="2">
    <source>
        <dbReference type="Proteomes" id="UP000644140"/>
    </source>
</evidence>
<organism evidence="1 2">
    <name type="scientific">Acinetobacter bereziniae</name>
    <name type="common">Acinetobacter genomosp. 10</name>
    <dbReference type="NCBI Taxonomy" id="106648"/>
    <lineage>
        <taxon>Bacteria</taxon>
        <taxon>Pseudomonadati</taxon>
        <taxon>Pseudomonadota</taxon>
        <taxon>Gammaproteobacteria</taxon>
        <taxon>Moraxellales</taxon>
        <taxon>Moraxellaceae</taxon>
        <taxon>Acinetobacter</taxon>
    </lineage>
</organism>
<dbReference type="EMBL" id="CP092085">
    <property type="protein sequence ID" value="UUN98537.1"/>
    <property type="molecule type" value="Genomic_DNA"/>
</dbReference>
<evidence type="ECO:0000313" key="1">
    <source>
        <dbReference type="EMBL" id="UUN98537.1"/>
    </source>
</evidence>
<dbReference type="AlphaFoldDB" id="A0A9E7PFQ1"/>
<protein>
    <submittedName>
        <fullName evidence="1">Uncharacterized protein</fullName>
    </submittedName>
</protein>
<dbReference type="Proteomes" id="UP000644140">
    <property type="component" value="Chromosome"/>
</dbReference>
<accession>A0A9E7PFQ1</accession>
<dbReference type="RefSeq" id="WP_227560676.1">
    <property type="nucleotide sequence ID" value="NZ_BKNL01000075.1"/>
</dbReference>
<sequence length="160" mass="18480">MRTISAYRFIDIILGIFTTLEDAEKARIQYMTYRKDHDPWHDQAYRESSLADDLRIIAVDGNFRNGEIVFEISEYIEGFGQIVRALKAITLTQAEAIACIQRLEAVEHEFPQFAEIDYLKIGTLHSDLSEDQPISYPRNETDLAQTGKRKFSDILDIDFV</sequence>
<gene>
    <name evidence="1" type="ORF">I9054_003460</name>
</gene>
<name>A0A9E7PFQ1_ACIBZ</name>
<reference evidence="1" key="1">
    <citation type="submission" date="2022-02" db="EMBL/GenBank/DDBJ databases">
        <title>Characterization of Tn125 harboring carbapenem-resistant Acinetobacter bereziniae clinical isolates.</title>
        <authorList>
            <person name="Wong N.-K."/>
            <person name="Pan Q."/>
        </authorList>
    </citation>
    <scope>NUCLEOTIDE SEQUENCE</scope>
    <source>
        <strain evidence="1">GD03393</strain>
    </source>
</reference>